<keyword evidence="2" id="KW-1185">Reference proteome</keyword>
<dbReference type="Proteomes" id="UP000324222">
    <property type="component" value="Unassembled WGS sequence"/>
</dbReference>
<accession>A0A5B7IHZ6</accession>
<evidence type="ECO:0000313" key="1">
    <source>
        <dbReference type="EMBL" id="MPC83442.1"/>
    </source>
</evidence>
<name>A0A5B7IHZ6_PORTR</name>
<comment type="caution">
    <text evidence="1">The sequence shown here is derived from an EMBL/GenBank/DDBJ whole genome shotgun (WGS) entry which is preliminary data.</text>
</comment>
<dbReference type="EMBL" id="VSRR010062540">
    <property type="protein sequence ID" value="MPC83442.1"/>
    <property type="molecule type" value="Genomic_DNA"/>
</dbReference>
<evidence type="ECO:0000313" key="2">
    <source>
        <dbReference type="Proteomes" id="UP000324222"/>
    </source>
</evidence>
<dbReference type="AlphaFoldDB" id="A0A5B7IHZ6"/>
<gene>
    <name evidence="1" type="ORF">E2C01_078152</name>
</gene>
<reference evidence="1 2" key="1">
    <citation type="submission" date="2019-05" db="EMBL/GenBank/DDBJ databases">
        <title>Another draft genome of Portunus trituberculatus and its Hox gene families provides insights of decapod evolution.</title>
        <authorList>
            <person name="Jeong J.-H."/>
            <person name="Song I."/>
            <person name="Kim S."/>
            <person name="Choi T."/>
            <person name="Kim D."/>
            <person name="Ryu S."/>
            <person name="Kim W."/>
        </authorList>
    </citation>
    <scope>NUCLEOTIDE SEQUENCE [LARGE SCALE GENOMIC DNA]</scope>
    <source>
        <tissue evidence="1">Muscle</tissue>
    </source>
</reference>
<sequence>MSRWANINGFCFSTSKSVAIHFCRNRGVHPDPNLNLANRRLLYGEATRYLVLVFHNRLTWDPHFPSFKASCRKLEYVCKINSSATDARLHGLDSVYYVAVRLATGAFRTSPIPSLLVDADFWPVDLRR</sequence>
<organism evidence="1 2">
    <name type="scientific">Portunus trituberculatus</name>
    <name type="common">Swimming crab</name>
    <name type="synonym">Neptunus trituberculatus</name>
    <dbReference type="NCBI Taxonomy" id="210409"/>
    <lineage>
        <taxon>Eukaryota</taxon>
        <taxon>Metazoa</taxon>
        <taxon>Ecdysozoa</taxon>
        <taxon>Arthropoda</taxon>
        <taxon>Crustacea</taxon>
        <taxon>Multicrustacea</taxon>
        <taxon>Malacostraca</taxon>
        <taxon>Eumalacostraca</taxon>
        <taxon>Eucarida</taxon>
        <taxon>Decapoda</taxon>
        <taxon>Pleocyemata</taxon>
        <taxon>Brachyura</taxon>
        <taxon>Eubrachyura</taxon>
        <taxon>Portunoidea</taxon>
        <taxon>Portunidae</taxon>
        <taxon>Portuninae</taxon>
        <taxon>Portunus</taxon>
    </lineage>
</organism>
<proteinExistence type="predicted"/>
<protein>
    <submittedName>
        <fullName evidence="1">Uncharacterized protein</fullName>
    </submittedName>
</protein>